<evidence type="ECO:0000313" key="2">
    <source>
        <dbReference type="Proteomes" id="UP000240663"/>
    </source>
</evidence>
<sequence>MRHILRISGNYADEFDVSGLHEISAEQAAFLVLTQGACFSSTEEIYFGTNEAVQVNELAVELDSIQEEDYQAVLRVFKLRNLSIGMIDLSDLIDEAMNPEE</sequence>
<dbReference type="EMBL" id="MF979564">
    <property type="protein sequence ID" value="ATS94042.1"/>
    <property type="molecule type" value="Genomic_DNA"/>
</dbReference>
<organism evidence="1 2">
    <name type="scientific">Pectobacterium phage DU_PP_V</name>
    <dbReference type="NCBI Taxonomy" id="2041492"/>
    <lineage>
        <taxon>Viruses</taxon>
        <taxon>Duplodnaviria</taxon>
        <taxon>Heunggongvirae</taxon>
        <taxon>Uroviricota</taxon>
        <taxon>Caudoviricetes</taxon>
        <taxon>Demerecviridae</taxon>
        <taxon>Mccorquodalevirinae</taxon>
        <taxon>Hongcheonvirus</taxon>
        <taxon>Hongcheonvirus DUPPV</taxon>
    </lineage>
</organism>
<evidence type="ECO:0000313" key="1">
    <source>
        <dbReference type="EMBL" id="ATS94042.1"/>
    </source>
</evidence>
<name>A0A2D2W6W9_9CAUD</name>
<reference evidence="1 2" key="1">
    <citation type="submission" date="2017-09" db="EMBL/GenBank/DDBJ databases">
        <title>Complete genome sequence of bacteriophage (DU_PP_V) infecting Pectobacterium spp.</title>
        <authorList>
            <person name="Park T.-H."/>
        </authorList>
    </citation>
    <scope>NUCLEOTIDE SEQUENCE [LARGE SCALE GENOMIC DNA]</scope>
</reference>
<keyword evidence="2" id="KW-1185">Reference proteome</keyword>
<accession>A0A2D2W6W9</accession>
<proteinExistence type="predicted"/>
<protein>
    <submittedName>
        <fullName evidence="1">Uncharacterized protein</fullName>
    </submittedName>
</protein>
<dbReference type="Proteomes" id="UP000240663">
    <property type="component" value="Segment"/>
</dbReference>
<gene>
    <name evidence="1" type="ORF">P13BB106kb_p058</name>
</gene>